<evidence type="ECO:0000313" key="1">
    <source>
        <dbReference type="EMBL" id="VTJ83843.1"/>
    </source>
</evidence>
<dbReference type="Proteomes" id="UP000335636">
    <property type="component" value="Unassembled WGS sequence"/>
</dbReference>
<dbReference type="EMBL" id="CABDUW010001767">
    <property type="protein sequence ID" value="VTJ83843.1"/>
    <property type="molecule type" value="Genomic_DNA"/>
</dbReference>
<comment type="caution">
    <text evidence="1">The sequence shown here is derived from an EMBL/GenBank/DDBJ whole genome shotgun (WGS) entry which is preliminary data.</text>
</comment>
<dbReference type="AlphaFoldDB" id="A0A5E4CPS8"/>
<sequence>NYFTLSSSMKLPKTPGKAWPQRPLEALESKLEKPKTPLILLERVAAVIWIVSSQ</sequence>
<proteinExistence type="predicted"/>
<name>A0A5E4CPS8_MARMO</name>
<evidence type="ECO:0000313" key="2">
    <source>
        <dbReference type="Proteomes" id="UP000335636"/>
    </source>
</evidence>
<organism evidence="1 2">
    <name type="scientific">Marmota monax</name>
    <name type="common">Woodchuck</name>
    <dbReference type="NCBI Taxonomy" id="9995"/>
    <lineage>
        <taxon>Eukaryota</taxon>
        <taxon>Metazoa</taxon>
        <taxon>Chordata</taxon>
        <taxon>Craniata</taxon>
        <taxon>Vertebrata</taxon>
        <taxon>Euteleostomi</taxon>
        <taxon>Mammalia</taxon>
        <taxon>Eutheria</taxon>
        <taxon>Euarchontoglires</taxon>
        <taxon>Glires</taxon>
        <taxon>Rodentia</taxon>
        <taxon>Sciuromorpha</taxon>
        <taxon>Sciuridae</taxon>
        <taxon>Xerinae</taxon>
        <taxon>Marmotini</taxon>
        <taxon>Marmota</taxon>
    </lineage>
</organism>
<gene>
    <name evidence="1" type="ORF">MONAX_5E021962</name>
</gene>
<accession>A0A5E4CPS8</accession>
<keyword evidence="2" id="KW-1185">Reference proteome</keyword>
<protein>
    <submittedName>
        <fullName evidence="1">Uncharacterized protein</fullName>
    </submittedName>
</protein>
<reference evidence="1" key="1">
    <citation type="submission" date="2019-04" db="EMBL/GenBank/DDBJ databases">
        <authorList>
            <person name="Alioto T."/>
            <person name="Alioto T."/>
        </authorList>
    </citation>
    <scope>NUCLEOTIDE SEQUENCE [LARGE SCALE GENOMIC DNA]</scope>
</reference>
<feature type="non-terminal residue" evidence="1">
    <location>
        <position position="1"/>
    </location>
</feature>